<evidence type="ECO:0000313" key="2">
    <source>
        <dbReference type="EMBL" id="TWR26494.1"/>
    </source>
</evidence>
<dbReference type="OrthoDB" id="800045at2"/>
<dbReference type="EMBL" id="VOEJ01000007">
    <property type="protein sequence ID" value="TWR26494.1"/>
    <property type="molecule type" value="Genomic_DNA"/>
</dbReference>
<gene>
    <name evidence="2" type="ORF">FPZ43_15150</name>
</gene>
<dbReference type="RefSeq" id="WP_146382774.1">
    <property type="nucleotide sequence ID" value="NZ_VOEJ01000007.1"/>
</dbReference>
<reference evidence="2 3" key="1">
    <citation type="submission" date="2019-07" db="EMBL/GenBank/DDBJ databases">
        <authorList>
            <person name="Kim J."/>
        </authorList>
    </citation>
    <scope>NUCLEOTIDE SEQUENCE [LARGE SCALE GENOMIC DNA]</scope>
    <source>
        <strain evidence="3">dk17</strain>
    </source>
</reference>
<sequence length="83" mass="9367">MTKPANDQDKPSPSDTPTERPADDGHKAVIEKEDRQYNADEPEQENIAKRTETQEQPINPVKSPPAKNQPDASDDDERRLESK</sequence>
<organism evidence="2 3">
    <name type="scientific">Mucilaginibacter pallidiroseus</name>
    <dbReference type="NCBI Taxonomy" id="2599295"/>
    <lineage>
        <taxon>Bacteria</taxon>
        <taxon>Pseudomonadati</taxon>
        <taxon>Bacteroidota</taxon>
        <taxon>Sphingobacteriia</taxon>
        <taxon>Sphingobacteriales</taxon>
        <taxon>Sphingobacteriaceae</taxon>
        <taxon>Mucilaginibacter</taxon>
    </lineage>
</organism>
<feature type="compositionally biased region" description="Basic and acidic residues" evidence="1">
    <location>
        <begin position="1"/>
        <end position="38"/>
    </location>
</feature>
<evidence type="ECO:0000313" key="3">
    <source>
        <dbReference type="Proteomes" id="UP000320042"/>
    </source>
</evidence>
<proteinExistence type="predicted"/>
<protein>
    <submittedName>
        <fullName evidence="2">Uncharacterized protein</fullName>
    </submittedName>
</protein>
<feature type="region of interest" description="Disordered" evidence="1">
    <location>
        <begin position="1"/>
        <end position="83"/>
    </location>
</feature>
<keyword evidence="3" id="KW-1185">Reference proteome</keyword>
<comment type="caution">
    <text evidence="2">The sequence shown here is derived from an EMBL/GenBank/DDBJ whole genome shotgun (WGS) entry which is preliminary data.</text>
</comment>
<name>A0A563U550_9SPHI</name>
<dbReference type="AlphaFoldDB" id="A0A563U550"/>
<accession>A0A563U550</accession>
<evidence type="ECO:0000256" key="1">
    <source>
        <dbReference type="SAM" id="MobiDB-lite"/>
    </source>
</evidence>
<dbReference type="Proteomes" id="UP000320042">
    <property type="component" value="Unassembled WGS sequence"/>
</dbReference>